<proteinExistence type="predicted"/>
<protein>
    <submittedName>
        <fullName evidence="2">Uncharacterized protein</fullName>
    </submittedName>
</protein>
<name>A0A821WHE0_9NEOP</name>
<dbReference type="AlphaFoldDB" id="A0A821WHE0"/>
<accession>A0A821WHE0</accession>
<dbReference type="OrthoDB" id="7208835at2759"/>
<sequence length="335" mass="37044">MSHSKNASKLTDKCRLDAPVNENLDHEDEPIACFSTESRTYAVTVSKKSSSSGEDEAICAGQKSFISIHSTDHLCQVADVDNPANIEDCNVEVLSLNEVFPSTSEESLSNDDDTPMGRKKNKCKGAIQKTQSESAGKSTYVPTNSKSSTVSGRDRDTLETQASVYSDYNIPKNTMYVMGSNPGEPKMSYQDPPKKVSKTMKKFLRNIDKHKSEAKQMAKSGEKVISKLTTMRGILKDGGCGPECTGDSTAQDTEDNTGDTFPYQMEWAPHLSYTKHGADKNVSFNTQVLIIHFTGDLCVGQSIETLSKEKDQQARNSELRKTYLTKYNELWPTQK</sequence>
<dbReference type="Proteomes" id="UP000663880">
    <property type="component" value="Unassembled WGS sequence"/>
</dbReference>
<keyword evidence="3" id="KW-1185">Reference proteome</keyword>
<comment type="caution">
    <text evidence="2">The sequence shown here is derived from an EMBL/GenBank/DDBJ whole genome shotgun (WGS) entry which is preliminary data.</text>
</comment>
<feature type="compositionally biased region" description="Polar residues" evidence="1">
    <location>
        <begin position="128"/>
        <end position="151"/>
    </location>
</feature>
<feature type="region of interest" description="Disordered" evidence="1">
    <location>
        <begin position="101"/>
        <end position="160"/>
    </location>
</feature>
<reference evidence="2" key="1">
    <citation type="submission" date="2021-02" db="EMBL/GenBank/DDBJ databases">
        <authorList>
            <person name="Steward A R."/>
        </authorList>
    </citation>
    <scope>NUCLEOTIDE SEQUENCE</scope>
</reference>
<dbReference type="EMBL" id="CAJOBZ010000061">
    <property type="protein sequence ID" value="CAF4925389.1"/>
    <property type="molecule type" value="Genomic_DNA"/>
</dbReference>
<gene>
    <name evidence="2" type="ORF">PMACD_LOCUS13406</name>
</gene>
<evidence type="ECO:0000313" key="2">
    <source>
        <dbReference type="EMBL" id="CAF4925389.1"/>
    </source>
</evidence>
<organism evidence="2 3">
    <name type="scientific">Pieris macdunnoughi</name>
    <dbReference type="NCBI Taxonomy" id="345717"/>
    <lineage>
        <taxon>Eukaryota</taxon>
        <taxon>Metazoa</taxon>
        <taxon>Ecdysozoa</taxon>
        <taxon>Arthropoda</taxon>
        <taxon>Hexapoda</taxon>
        <taxon>Insecta</taxon>
        <taxon>Pterygota</taxon>
        <taxon>Neoptera</taxon>
        <taxon>Endopterygota</taxon>
        <taxon>Lepidoptera</taxon>
        <taxon>Glossata</taxon>
        <taxon>Ditrysia</taxon>
        <taxon>Papilionoidea</taxon>
        <taxon>Pieridae</taxon>
        <taxon>Pierinae</taxon>
        <taxon>Pieris</taxon>
    </lineage>
</organism>
<evidence type="ECO:0000313" key="3">
    <source>
        <dbReference type="Proteomes" id="UP000663880"/>
    </source>
</evidence>
<evidence type="ECO:0000256" key="1">
    <source>
        <dbReference type="SAM" id="MobiDB-lite"/>
    </source>
</evidence>